<dbReference type="Proteomes" id="UP000053815">
    <property type="component" value="Unassembled WGS sequence"/>
</dbReference>
<dbReference type="OrthoDB" id="1708823at2759"/>
<dbReference type="STRING" id="91626.A0A0C9MQQ3"/>
<organism evidence="1">
    <name type="scientific">Mucor ambiguus</name>
    <dbReference type="NCBI Taxonomy" id="91626"/>
    <lineage>
        <taxon>Eukaryota</taxon>
        <taxon>Fungi</taxon>
        <taxon>Fungi incertae sedis</taxon>
        <taxon>Mucoromycota</taxon>
        <taxon>Mucoromycotina</taxon>
        <taxon>Mucoromycetes</taxon>
        <taxon>Mucorales</taxon>
        <taxon>Mucorineae</taxon>
        <taxon>Mucoraceae</taxon>
        <taxon>Mucor</taxon>
    </lineage>
</organism>
<name>A0A0C9MQQ3_9FUNG</name>
<gene>
    <name evidence="1" type="ORF">MAM1_0097d05099</name>
</gene>
<accession>A0A0C9MQQ3</accession>
<protein>
    <submittedName>
        <fullName evidence="1">Uncharacterized protein</fullName>
    </submittedName>
</protein>
<evidence type="ECO:0000313" key="1">
    <source>
        <dbReference type="EMBL" id="GAN05627.1"/>
    </source>
</evidence>
<sequence>MHHISRQHKSLVHEGGFNEAKLVLRSREGPHFSVPSVCVFASEIHQDFVDNIDLSQDEDKPASASINHPYVFAIQQPWHGIANNHVPDTPPYGWPSAIAECHGKETACNNGCSSGSTKTICLKACGQYYKCNQAGSPSSGLRVDNENEAPSYSIAGIGSPLNSSSTAVQWHVRFSSFVQLSIALTTLIIIV</sequence>
<keyword evidence="2" id="KW-1185">Reference proteome</keyword>
<dbReference type="AlphaFoldDB" id="A0A0C9MQQ3"/>
<dbReference type="EMBL" id="DF836386">
    <property type="protein sequence ID" value="GAN05627.1"/>
    <property type="molecule type" value="Genomic_DNA"/>
</dbReference>
<reference evidence="1" key="1">
    <citation type="submission" date="2014-09" db="EMBL/GenBank/DDBJ databases">
        <title>Draft genome sequence of an oleaginous Mucoromycotina fungus Mucor ambiguus NBRC6742.</title>
        <authorList>
            <person name="Takeda I."/>
            <person name="Yamane N."/>
            <person name="Morita T."/>
            <person name="Tamano K."/>
            <person name="Machida M."/>
            <person name="Baker S."/>
            <person name="Koike H."/>
        </authorList>
    </citation>
    <scope>NUCLEOTIDE SEQUENCE</scope>
    <source>
        <strain evidence="1">NBRC 6742</strain>
    </source>
</reference>
<proteinExistence type="predicted"/>
<evidence type="ECO:0000313" key="2">
    <source>
        <dbReference type="Proteomes" id="UP000053815"/>
    </source>
</evidence>